<dbReference type="PROSITE" id="PS50198">
    <property type="entry name" value="PPIC_PPIASE_2"/>
    <property type="match status" value="1"/>
</dbReference>
<dbReference type="SUPFAM" id="SSF54534">
    <property type="entry name" value="FKBP-like"/>
    <property type="match status" value="1"/>
</dbReference>
<keyword evidence="7" id="KW-0732">Signal</keyword>
<evidence type="ECO:0000256" key="1">
    <source>
        <dbReference type="ARBA" id="ARBA00000971"/>
    </source>
</evidence>
<dbReference type="InterPro" id="IPR046357">
    <property type="entry name" value="PPIase_dom_sf"/>
</dbReference>
<feature type="region of interest" description="Disordered" evidence="6">
    <location>
        <begin position="259"/>
        <end position="315"/>
    </location>
</feature>
<dbReference type="Gene3D" id="3.10.50.40">
    <property type="match status" value="1"/>
</dbReference>
<feature type="signal peptide" evidence="7">
    <location>
        <begin position="1"/>
        <end position="25"/>
    </location>
</feature>
<evidence type="ECO:0000256" key="5">
    <source>
        <dbReference type="PROSITE-ProRule" id="PRU00278"/>
    </source>
</evidence>
<evidence type="ECO:0000313" key="10">
    <source>
        <dbReference type="Proteomes" id="UP001308005"/>
    </source>
</evidence>
<evidence type="ECO:0000259" key="8">
    <source>
        <dbReference type="PROSITE" id="PS50198"/>
    </source>
</evidence>
<accession>A0ABU6CWX3</accession>
<comment type="caution">
    <text evidence="9">The sequence shown here is derived from an EMBL/GenBank/DDBJ whole genome shotgun (WGS) entry which is preliminary data.</text>
</comment>
<evidence type="ECO:0000256" key="7">
    <source>
        <dbReference type="SAM" id="SignalP"/>
    </source>
</evidence>
<reference evidence="10" key="1">
    <citation type="submission" date="2023-07" db="EMBL/GenBank/DDBJ databases">
        <title>The carbon used by Thiothrix.</title>
        <authorList>
            <person name="Chen L."/>
        </authorList>
    </citation>
    <scope>NUCLEOTIDE SEQUENCE [LARGE SCALE GENOMIC DNA]</scope>
</reference>
<evidence type="ECO:0000256" key="6">
    <source>
        <dbReference type="SAM" id="MobiDB-lite"/>
    </source>
</evidence>
<dbReference type="RefSeq" id="WP_324694293.1">
    <property type="nucleotide sequence ID" value="NZ_JAYMYJ010000075.1"/>
</dbReference>
<dbReference type="PANTHER" id="PTHR47245:SF2">
    <property type="entry name" value="PEPTIDYL-PROLYL CIS-TRANS ISOMERASE HP_0175-RELATED"/>
    <property type="match status" value="1"/>
</dbReference>
<dbReference type="Gene3D" id="1.10.8.1040">
    <property type="match status" value="1"/>
</dbReference>
<dbReference type="InterPro" id="IPR000297">
    <property type="entry name" value="PPIase_PpiC"/>
</dbReference>
<dbReference type="Pfam" id="PF13616">
    <property type="entry name" value="Rotamase_3"/>
    <property type="match status" value="1"/>
</dbReference>
<gene>
    <name evidence="9" type="ORF">VSS37_07935</name>
</gene>
<dbReference type="InterPro" id="IPR023058">
    <property type="entry name" value="PPIase_PpiC_CS"/>
</dbReference>
<keyword evidence="5 9" id="KW-0413">Isomerase</keyword>
<feature type="domain" description="PpiC" evidence="8">
    <location>
        <begin position="134"/>
        <end position="224"/>
    </location>
</feature>
<comment type="similarity">
    <text evidence="2">Belongs to the PpiC/parvulin rotamase family.</text>
</comment>
<dbReference type="EC" id="5.2.1.8" evidence="3"/>
<dbReference type="EMBL" id="JAYMYJ010000075">
    <property type="protein sequence ID" value="MEB4590903.1"/>
    <property type="molecule type" value="Genomic_DNA"/>
</dbReference>
<proteinExistence type="inferred from homology"/>
<name>A0ABU6CWX3_9GAMM</name>
<dbReference type="PANTHER" id="PTHR47245">
    <property type="entry name" value="PEPTIDYLPROLYL ISOMERASE"/>
    <property type="match status" value="1"/>
</dbReference>
<dbReference type="InterPro" id="IPR050245">
    <property type="entry name" value="PrsA_foldase"/>
</dbReference>
<evidence type="ECO:0000313" key="9">
    <source>
        <dbReference type="EMBL" id="MEB4590903.1"/>
    </source>
</evidence>
<reference evidence="9 10" key="2">
    <citation type="submission" date="2024-01" db="EMBL/GenBank/DDBJ databases">
        <authorList>
            <person name="Xie X."/>
        </authorList>
    </citation>
    <scope>NUCLEOTIDE SEQUENCE [LARGE SCALE GENOMIC DNA]</scope>
    <source>
        <strain evidence="9">SCUT-1</strain>
    </source>
</reference>
<protein>
    <recommendedName>
        <fullName evidence="3">peptidylprolyl isomerase</fullName>
        <ecNumber evidence="3">5.2.1.8</ecNumber>
    </recommendedName>
</protein>
<comment type="catalytic activity">
    <reaction evidence="1">
        <text>[protein]-peptidylproline (omega=180) = [protein]-peptidylproline (omega=0)</text>
        <dbReference type="Rhea" id="RHEA:16237"/>
        <dbReference type="Rhea" id="RHEA-COMP:10747"/>
        <dbReference type="Rhea" id="RHEA-COMP:10748"/>
        <dbReference type="ChEBI" id="CHEBI:83833"/>
        <dbReference type="ChEBI" id="CHEBI:83834"/>
        <dbReference type="EC" id="5.2.1.8"/>
    </reaction>
</comment>
<keyword evidence="4 5" id="KW-0697">Rotamase</keyword>
<dbReference type="GO" id="GO:0003755">
    <property type="term" value="F:peptidyl-prolyl cis-trans isomerase activity"/>
    <property type="evidence" value="ECO:0007669"/>
    <property type="project" value="UniProtKB-EC"/>
</dbReference>
<dbReference type="InterPro" id="IPR027304">
    <property type="entry name" value="Trigger_fact/SurA_dom_sf"/>
</dbReference>
<sequence>MRFTTNKIIATGLVGLSLMATTLHADDKKVVATVNGVEITQDTLDAVSGMVSRSTQGNKVDNKALLDDLIITELARQEANKAGLAERQEIKDKVKDVTDKLVLNTWTQEKAASFKPSDEELKKAYDERTGGENKYEYKARHILMKTKEEAEAIIKELESGVDFADLAKKKSTGPSAPTGGDLGWFKADAMVKPFSEAIAKMEPGTISKEPVQTQFGWHVIKLEERRDAKPPSFEEMKPQLEREFEQKKMLEYMQELRSKADVKTMLPEEKAADAPKPEEKPADATKADAPKPEEKPATEAKPEDKPTDAKPGETK</sequence>
<keyword evidence="10" id="KW-1185">Reference proteome</keyword>
<dbReference type="PROSITE" id="PS01096">
    <property type="entry name" value="PPIC_PPIASE_1"/>
    <property type="match status" value="1"/>
</dbReference>
<feature type="chain" id="PRO_5045333039" description="peptidylprolyl isomerase" evidence="7">
    <location>
        <begin position="26"/>
        <end position="315"/>
    </location>
</feature>
<evidence type="ECO:0000256" key="3">
    <source>
        <dbReference type="ARBA" id="ARBA00013194"/>
    </source>
</evidence>
<dbReference type="SUPFAM" id="SSF109998">
    <property type="entry name" value="Triger factor/SurA peptide-binding domain-like"/>
    <property type="match status" value="1"/>
</dbReference>
<organism evidence="9 10">
    <name type="scientific">Candidatus Thiothrix phosphatis</name>
    <dbReference type="NCBI Taxonomy" id="3112415"/>
    <lineage>
        <taxon>Bacteria</taxon>
        <taxon>Pseudomonadati</taxon>
        <taxon>Pseudomonadota</taxon>
        <taxon>Gammaproteobacteria</taxon>
        <taxon>Thiotrichales</taxon>
        <taxon>Thiotrichaceae</taxon>
        <taxon>Thiothrix</taxon>
    </lineage>
</organism>
<evidence type="ECO:0000256" key="2">
    <source>
        <dbReference type="ARBA" id="ARBA00007656"/>
    </source>
</evidence>
<evidence type="ECO:0000256" key="4">
    <source>
        <dbReference type="ARBA" id="ARBA00023110"/>
    </source>
</evidence>
<dbReference type="Proteomes" id="UP001308005">
    <property type="component" value="Unassembled WGS sequence"/>
</dbReference>